<keyword evidence="2" id="KW-1185">Reference proteome</keyword>
<comment type="caution">
    <text evidence="1">The sequence shown here is derived from an EMBL/GenBank/DDBJ whole genome shotgun (WGS) entry which is preliminary data.</text>
</comment>
<organism evidence="1 2">
    <name type="scientific">Prunus yedoensis var. nudiflora</name>
    <dbReference type="NCBI Taxonomy" id="2094558"/>
    <lineage>
        <taxon>Eukaryota</taxon>
        <taxon>Viridiplantae</taxon>
        <taxon>Streptophyta</taxon>
        <taxon>Embryophyta</taxon>
        <taxon>Tracheophyta</taxon>
        <taxon>Spermatophyta</taxon>
        <taxon>Magnoliopsida</taxon>
        <taxon>eudicotyledons</taxon>
        <taxon>Gunneridae</taxon>
        <taxon>Pentapetalae</taxon>
        <taxon>rosids</taxon>
        <taxon>fabids</taxon>
        <taxon>Rosales</taxon>
        <taxon>Rosaceae</taxon>
        <taxon>Amygdaloideae</taxon>
        <taxon>Amygdaleae</taxon>
        <taxon>Prunus</taxon>
    </lineage>
</organism>
<dbReference type="Gene3D" id="3.40.30.10">
    <property type="entry name" value="Glutaredoxin"/>
    <property type="match status" value="1"/>
</dbReference>
<proteinExistence type="predicted"/>
<dbReference type="AlphaFoldDB" id="A0A314UE77"/>
<dbReference type="Proteomes" id="UP000250321">
    <property type="component" value="Unassembled WGS sequence"/>
</dbReference>
<name>A0A314UE77_PRUYE</name>
<accession>A0A314UE77</accession>
<protein>
    <recommendedName>
        <fullName evidence="3">Thioredoxin domain-containing protein</fullName>
    </recommendedName>
</protein>
<gene>
    <name evidence="1" type="ORF">Pyn_33486</name>
</gene>
<dbReference type="InterPro" id="IPR036249">
    <property type="entry name" value="Thioredoxin-like_sf"/>
</dbReference>
<evidence type="ECO:0008006" key="3">
    <source>
        <dbReference type="Google" id="ProtNLM"/>
    </source>
</evidence>
<dbReference type="STRING" id="2094558.A0A314UE77"/>
<sequence>MARNSGILIRQLFGNWSNPCAGLLHHRRKLLPNSIQTLNLTSIRRTAPSSLPPCKLSLSSPYLHLKQFSDSDILFSSPTNMVIISNRDDYNRAVTEVKDGLLPAVFYFIYNRCSPVCTVASRVLHRLREQFPHVTIFKVIKAPAVDIEEILVNMDPEISPSFHCYLNGEMVSKIGLFGLPTMWEELYSNVVLVQTTKPKGSSGMGKRKGEQLDIQAKKDENDKGVVRGGKVGSERRSAATLLEQRGGLVEAVESSTAPSLHEVMRAVESLPGGHSDSRLWWFARGLFKCQPKKRVMFSKVQGPFFKIAWLLREMAKE</sequence>
<dbReference type="OrthoDB" id="2121326at2759"/>
<evidence type="ECO:0000313" key="2">
    <source>
        <dbReference type="Proteomes" id="UP000250321"/>
    </source>
</evidence>
<reference evidence="1 2" key="1">
    <citation type="submission" date="2018-02" db="EMBL/GenBank/DDBJ databases">
        <title>Draft genome of wild Prunus yedoensis var. nudiflora.</title>
        <authorList>
            <person name="Baek S."/>
            <person name="Kim J.-H."/>
            <person name="Choi K."/>
            <person name="Kim G.-B."/>
            <person name="Cho A."/>
            <person name="Jang H."/>
            <person name="Shin C.-H."/>
            <person name="Yu H.-J."/>
            <person name="Mun J.-H."/>
        </authorList>
    </citation>
    <scope>NUCLEOTIDE SEQUENCE [LARGE SCALE GENOMIC DNA]</scope>
    <source>
        <strain evidence="2">cv. Jeju island</strain>
        <tissue evidence="1">Leaf</tissue>
    </source>
</reference>
<dbReference type="EMBL" id="PJQY01003624">
    <property type="protein sequence ID" value="PQM35803.1"/>
    <property type="molecule type" value="Genomic_DNA"/>
</dbReference>
<dbReference type="SUPFAM" id="SSF52833">
    <property type="entry name" value="Thioredoxin-like"/>
    <property type="match status" value="1"/>
</dbReference>
<evidence type="ECO:0000313" key="1">
    <source>
        <dbReference type="EMBL" id="PQM35803.1"/>
    </source>
</evidence>
<dbReference type="CDD" id="cd02947">
    <property type="entry name" value="TRX_family"/>
    <property type="match status" value="1"/>
</dbReference>